<dbReference type="GO" id="GO:0043171">
    <property type="term" value="P:peptide catabolic process"/>
    <property type="evidence" value="ECO:0007669"/>
    <property type="project" value="TreeGrafter"/>
</dbReference>
<protein>
    <recommendedName>
        <fullName evidence="11">Aminopeptidase</fullName>
        <ecNumber evidence="11">3.4.11.-</ecNumber>
    </recommendedName>
</protein>
<dbReference type="GO" id="GO:0016020">
    <property type="term" value="C:membrane"/>
    <property type="evidence" value="ECO:0007669"/>
    <property type="project" value="TreeGrafter"/>
</dbReference>
<evidence type="ECO:0000259" key="13">
    <source>
        <dbReference type="Pfam" id="PF11838"/>
    </source>
</evidence>
<dbReference type="Pfam" id="PF01433">
    <property type="entry name" value="Peptidase_M1"/>
    <property type="match status" value="1"/>
</dbReference>
<dbReference type="InterPro" id="IPR024571">
    <property type="entry name" value="ERAP1-like_C_dom"/>
</dbReference>
<dbReference type="FunFam" id="1.10.390.10:FF:000006">
    <property type="entry name" value="Puromycin-sensitive aminopeptidase"/>
    <property type="match status" value="1"/>
</dbReference>
<dbReference type="SUPFAM" id="SSF63737">
    <property type="entry name" value="Leukotriene A4 hydrolase N-terminal domain"/>
    <property type="match status" value="1"/>
</dbReference>
<feature type="binding site" evidence="9">
    <location>
        <position position="354"/>
    </location>
    <ligand>
        <name>Zn(2+)</name>
        <dbReference type="ChEBI" id="CHEBI:29105"/>
        <note>catalytic</note>
    </ligand>
</feature>
<dbReference type="AlphaFoldDB" id="A0AAV5G4E9"/>
<dbReference type="InterPro" id="IPR042097">
    <property type="entry name" value="Aminopeptidase_N-like_N_sf"/>
</dbReference>
<feature type="domain" description="Peptidase M1 membrane alanine aminopeptidase" evidence="12">
    <location>
        <begin position="260"/>
        <end position="464"/>
    </location>
</feature>
<feature type="active site" description="Proton acceptor" evidence="8">
    <location>
        <position position="332"/>
    </location>
</feature>
<dbReference type="GO" id="GO:0070006">
    <property type="term" value="F:metalloaminopeptidase activity"/>
    <property type="evidence" value="ECO:0007669"/>
    <property type="project" value="TreeGrafter"/>
</dbReference>
<keyword evidence="5 11" id="KW-0378">Hydrolase</keyword>
<evidence type="ECO:0000256" key="9">
    <source>
        <dbReference type="PIRSR" id="PIRSR634016-3"/>
    </source>
</evidence>
<organism evidence="15 16">
    <name type="scientific">Rhodotorula paludigena</name>
    <dbReference type="NCBI Taxonomy" id="86838"/>
    <lineage>
        <taxon>Eukaryota</taxon>
        <taxon>Fungi</taxon>
        <taxon>Dikarya</taxon>
        <taxon>Basidiomycota</taxon>
        <taxon>Pucciniomycotina</taxon>
        <taxon>Microbotryomycetes</taxon>
        <taxon>Sporidiobolales</taxon>
        <taxon>Sporidiobolaceae</taxon>
        <taxon>Rhodotorula</taxon>
    </lineage>
</organism>
<evidence type="ECO:0000256" key="4">
    <source>
        <dbReference type="ARBA" id="ARBA00022723"/>
    </source>
</evidence>
<evidence type="ECO:0000256" key="1">
    <source>
        <dbReference type="ARBA" id="ARBA00010136"/>
    </source>
</evidence>
<evidence type="ECO:0000259" key="12">
    <source>
        <dbReference type="Pfam" id="PF01433"/>
    </source>
</evidence>
<reference evidence="15 16" key="1">
    <citation type="submission" date="2021-12" db="EMBL/GenBank/DDBJ databases">
        <title>High titer production of polyol ester of fatty acids by Rhodotorula paludigena BS15 towards product separation-free biomass refinery.</title>
        <authorList>
            <person name="Mano J."/>
            <person name="Ono H."/>
            <person name="Tanaka T."/>
            <person name="Naito K."/>
            <person name="Sushida H."/>
            <person name="Ike M."/>
            <person name="Tokuyasu K."/>
            <person name="Kitaoka M."/>
        </authorList>
    </citation>
    <scope>NUCLEOTIDE SEQUENCE [LARGE SCALE GENOMIC DNA]</scope>
    <source>
        <strain evidence="15 16">BS15</strain>
    </source>
</reference>
<dbReference type="GO" id="GO:0006508">
    <property type="term" value="P:proteolysis"/>
    <property type="evidence" value="ECO:0007669"/>
    <property type="project" value="UniProtKB-KW"/>
</dbReference>
<dbReference type="Pfam" id="PF11838">
    <property type="entry name" value="ERAP1_C"/>
    <property type="match status" value="1"/>
</dbReference>
<keyword evidence="6 9" id="KW-0862">Zinc</keyword>
<keyword evidence="7 11" id="KW-0482">Metalloprotease</keyword>
<feature type="site" description="Transition state stabilizer" evidence="10">
    <location>
        <position position="418"/>
    </location>
</feature>
<evidence type="ECO:0000313" key="16">
    <source>
        <dbReference type="Proteomes" id="UP001342314"/>
    </source>
</evidence>
<dbReference type="Gene3D" id="2.60.40.1910">
    <property type="match status" value="1"/>
</dbReference>
<proteinExistence type="inferred from homology"/>
<feature type="domain" description="ERAP1-like C-terminal" evidence="13">
    <location>
        <begin position="541"/>
        <end position="849"/>
    </location>
</feature>
<comment type="similarity">
    <text evidence="1 11">Belongs to the peptidase M1 family.</text>
</comment>
<dbReference type="Proteomes" id="UP001342314">
    <property type="component" value="Unassembled WGS sequence"/>
</dbReference>
<keyword evidence="16" id="KW-1185">Reference proteome</keyword>
<dbReference type="InterPro" id="IPR045357">
    <property type="entry name" value="Aminopeptidase_N-like_N"/>
</dbReference>
<feature type="binding site" evidence="9">
    <location>
        <position position="335"/>
    </location>
    <ligand>
        <name>Zn(2+)</name>
        <dbReference type="ChEBI" id="CHEBI:29105"/>
        <note>catalytic</note>
    </ligand>
</feature>
<evidence type="ECO:0000256" key="11">
    <source>
        <dbReference type="RuleBase" id="RU364040"/>
    </source>
</evidence>
<evidence type="ECO:0000256" key="5">
    <source>
        <dbReference type="ARBA" id="ARBA00022801"/>
    </source>
</evidence>
<dbReference type="EMBL" id="BQKY01000001">
    <property type="protein sequence ID" value="GJN87331.1"/>
    <property type="molecule type" value="Genomic_DNA"/>
</dbReference>
<evidence type="ECO:0000259" key="14">
    <source>
        <dbReference type="Pfam" id="PF17900"/>
    </source>
</evidence>
<dbReference type="Gene3D" id="2.60.40.1730">
    <property type="entry name" value="tricorn interacting facor f3 domain"/>
    <property type="match status" value="1"/>
</dbReference>
<dbReference type="EC" id="3.4.11.-" evidence="11"/>
<dbReference type="InterPro" id="IPR050344">
    <property type="entry name" value="Peptidase_M1_aminopeptidases"/>
</dbReference>
<evidence type="ECO:0000256" key="3">
    <source>
        <dbReference type="ARBA" id="ARBA00022670"/>
    </source>
</evidence>
<dbReference type="GO" id="GO:0005737">
    <property type="term" value="C:cytoplasm"/>
    <property type="evidence" value="ECO:0007669"/>
    <property type="project" value="TreeGrafter"/>
</dbReference>
<dbReference type="PANTHER" id="PTHR11533">
    <property type="entry name" value="PROTEASE M1 ZINC METALLOPROTEASE"/>
    <property type="match status" value="1"/>
</dbReference>
<dbReference type="Gene3D" id="1.10.390.10">
    <property type="entry name" value="Neutral Protease Domain 2"/>
    <property type="match status" value="1"/>
</dbReference>
<dbReference type="GO" id="GO:0042277">
    <property type="term" value="F:peptide binding"/>
    <property type="evidence" value="ECO:0007669"/>
    <property type="project" value="TreeGrafter"/>
</dbReference>
<dbReference type="SUPFAM" id="SSF55486">
    <property type="entry name" value="Metalloproteases ('zincins'), catalytic domain"/>
    <property type="match status" value="1"/>
</dbReference>
<accession>A0AAV5G4E9</accession>
<dbReference type="InterPro" id="IPR034016">
    <property type="entry name" value="M1_APN-typ"/>
</dbReference>
<keyword evidence="3 11" id="KW-0645">Protease</keyword>
<dbReference type="GO" id="GO:0005615">
    <property type="term" value="C:extracellular space"/>
    <property type="evidence" value="ECO:0007669"/>
    <property type="project" value="TreeGrafter"/>
</dbReference>
<evidence type="ECO:0000256" key="8">
    <source>
        <dbReference type="PIRSR" id="PIRSR634016-1"/>
    </source>
</evidence>
<dbReference type="PANTHER" id="PTHR11533:SF174">
    <property type="entry name" value="PUROMYCIN-SENSITIVE AMINOPEPTIDASE-RELATED"/>
    <property type="match status" value="1"/>
</dbReference>
<comment type="cofactor">
    <cofactor evidence="9 11">
        <name>Zn(2+)</name>
        <dbReference type="ChEBI" id="CHEBI:29105"/>
    </cofactor>
    <text evidence="9 11">Binds 1 zinc ion per subunit.</text>
</comment>
<gene>
    <name evidence="15" type="ORF">Rhopal_000280-T1</name>
</gene>
<feature type="binding site" evidence="9">
    <location>
        <position position="331"/>
    </location>
    <ligand>
        <name>Zn(2+)</name>
        <dbReference type="ChEBI" id="CHEBI:29105"/>
        <note>catalytic</note>
    </ligand>
</feature>
<feature type="domain" description="Aminopeptidase N-like N-terminal" evidence="14">
    <location>
        <begin position="5"/>
        <end position="166"/>
    </location>
</feature>
<dbReference type="GO" id="GO:0008270">
    <property type="term" value="F:zinc ion binding"/>
    <property type="evidence" value="ECO:0007669"/>
    <property type="project" value="UniProtKB-UniRule"/>
</dbReference>
<keyword evidence="4 9" id="KW-0479">Metal-binding</keyword>
<name>A0AAV5G4E9_9BASI</name>
<dbReference type="InterPro" id="IPR027268">
    <property type="entry name" value="Peptidase_M4/M1_CTD_sf"/>
</dbReference>
<keyword evidence="2 11" id="KW-0031">Aminopeptidase</keyword>
<dbReference type="CDD" id="cd09601">
    <property type="entry name" value="M1_APN-Q_like"/>
    <property type="match status" value="1"/>
</dbReference>
<dbReference type="Pfam" id="PF17900">
    <property type="entry name" value="Peptidase_M1_N"/>
    <property type="match status" value="1"/>
</dbReference>
<evidence type="ECO:0000256" key="2">
    <source>
        <dbReference type="ARBA" id="ARBA00022438"/>
    </source>
</evidence>
<dbReference type="InterPro" id="IPR014782">
    <property type="entry name" value="Peptidase_M1_dom"/>
</dbReference>
<evidence type="ECO:0000256" key="7">
    <source>
        <dbReference type="ARBA" id="ARBA00023049"/>
    </source>
</evidence>
<sequence>MSVTPSSYSLVIKTSFPNAFSGVAEIQLVLSEPSSTIRLNAAAPLRLLGAVLVKDAERFPAQSVELDEEEELASLDFGRDVPAGEAILALRWEGRLDQSGMQGYYRVAAGKSDFYAVTQFQATSARKAFPCFDHPAKKATFSISLISPGGLTSLSNTPAAKRTPSDGRFAETAACSVAFLSGDEGMLAGASPCCNATDAWELVEFEPTPPMSTYVVAWAVGSFDFISSQYISPLTGAQVPLRLYASTAREHLKGGRGQRALDTLARVMPVYEKLFELPYELGKLDMLVVDEFEAGAMENYGLVTGRAVSLLYDEERSGDAALRQVVTTMSHEAAHMWFGNSTTLSWWDELWLNESFATLIGEIIAICALEPSWNVDASFIKFHRSTALQIDALRGSHPIHLPCKHETEIAQNFDHISYEKGSAVLKMLAAYLKKNKYGCATSRDLWSALSAVSNIDVGAFMATWIEELYAQVGFPVIHVEEVGDLLKLRQNRFLATGDLKVEEDEAIWSIPLFIRDAASDASTEIQIFDTRELVISKPGPLYLLNAGSRALVRISYPPLHLAELAAEAGQAKSELELTDRLAVVEDSLLLAEAGYTRTVPTLDFLSTFAAHETEFLVWAEIAGAFKRFADAWWEEPAAELDAFRAFGRKLFRPIVDLLGLKHRPEDDPETRRFRALIVAAAAAVEDADLLRWVHQAFGGLLAGETDPLATDLAMFVVATAVQHGREREYEAALAIFRNPPTPQHQIAAVAGLCNTRQPELIQQTAAMLSGGEGLAANPSARRLVWSLVQQAWPQLEQQFRGSMLLGSVAAASFQSFSSESDALAIEAFFANKDTTACAQPLQQGLDLVRAKSRWLEREKDNVRAWLDKEGHLRQAGEEQIGDRDSGFAQ</sequence>
<dbReference type="Gene3D" id="1.25.50.20">
    <property type="match status" value="1"/>
</dbReference>
<evidence type="ECO:0000256" key="6">
    <source>
        <dbReference type="ARBA" id="ARBA00022833"/>
    </source>
</evidence>
<comment type="caution">
    <text evidence="15">The sequence shown here is derived from an EMBL/GenBank/DDBJ whole genome shotgun (WGS) entry which is preliminary data.</text>
</comment>
<evidence type="ECO:0000313" key="15">
    <source>
        <dbReference type="EMBL" id="GJN87331.1"/>
    </source>
</evidence>
<evidence type="ECO:0000256" key="10">
    <source>
        <dbReference type="PIRSR" id="PIRSR634016-4"/>
    </source>
</evidence>